<dbReference type="OrthoDB" id="10605026at2759"/>
<keyword evidence="2" id="KW-1185">Reference proteome</keyword>
<accession>A0A284S7H8</accession>
<evidence type="ECO:0000313" key="1">
    <source>
        <dbReference type="EMBL" id="SJL16954.1"/>
    </source>
</evidence>
<proteinExistence type="predicted"/>
<sequence>MSADAPGMKLFSRFQLAAADEDNDLTVTTFCGVSRVSHLHFCPRITMLRSQIGSIRLVLAGLLLSLKKWTLSRPRSHNGPQYKYSQNGRIYAIVFWMCFVYLLIPDDWNIVLRLITTRILQDNRCVNEETLSIVLFRLLGSPMGHGCSSMSMRHQDVHPIPIFLLSVLCSSFERFSTLAAMFSSTIIFFGSPARTYHPARGNMSRLLFEISRRCDGSLSFEGHYYVSLDADPISLVDPKTPEMGRSS</sequence>
<dbReference type="Proteomes" id="UP000219338">
    <property type="component" value="Unassembled WGS sequence"/>
</dbReference>
<protein>
    <submittedName>
        <fullName evidence="1">Uncharacterized protein</fullName>
    </submittedName>
</protein>
<dbReference type="AlphaFoldDB" id="A0A284S7H8"/>
<reference evidence="2" key="1">
    <citation type="journal article" date="2017" name="Nat. Ecol. Evol.">
        <title>Genome expansion and lineage-specific genetic innovations in the forest pathogenic fungi Armillaria.</title>
        <authorList>
            <person name="Sipos G."/>
            <person name="Prasanna A.N."/>
            <person name="Walter M.C."/>
            <person name="O'Connor E."/>
            <person name="Balint B."/>
            <person name="Krizsan K."/>
            <person name="Kiss B."/>
            <person name="Hess J."/>
            <person name="Varga T."/>
            <person name="Slot J."/>
            <person name="Riley R."/>
            <person name="Boka B."/>
            <person name="Rigling D."/>
            <person name="Barry K."/>
            <person name="Lee J."/>
            <person name="Mihaltcheva S."/>
            <person name="LaButti K."/>
            <person name="Lipzen A."/>
            <person name="Waldron R."/>
            <person name="Moloney N.M."/>
            <person name="Sperisen C."/>
            <person name="Kredics L."/>
            <person name="Vagvoelgyi C."/>
            <person name="Patrignani A."/>
            <person name="Fitzpatrick D."/>
            <person name="Nagy I."/>
            <person name="Doyle S."/>
            <person name="Anderson J.B."/>
            <person name="Grigoriev I.V."/>
            <person name="Gueldener U."/>
            <person name="Muensterkoetter M."/>
            <person name="Nagy L.G."/>
        </authorList>
    </citation>
    <scope>NUCLEOTIDE SEQUENCE [LARGE SCALE GENOMIC DNA]</scope>
    <source>
        <strain evidence="2">C18/9</strain>
    </source>
</reference>
<name>A0A284S7H8_ARMOS</name>
<evidence type="ECO:0000313" key="2">
    <source>
        <dbReference type="Proteomes" id="UP000219338"/>
    </source>
</evidence>
<dbReference type="EMBL" id="FUEG01000039">
    <property type="protein sequence ID" value="SJL16954.1"/>
    <property type="molecule type" value="Genomic_DNA"/>
</dbReference>
<gene>
    <name evidence="1" type="ORF">ARMOST_20490</name>
</gene>
<organism evidence="1 2">
    <name type="scientific">Armillaria ostoyae</name>
    <name type="common">Armillaria root rot fungus</name>
    <dbReference type="NCBI Taxonomy" id="47428"/>
    <lineage>
        <taxon>Eukaryota</taxon>
        <taxon>Fungi</taxon>
        <taxon>Dikarya</taxon>
        <taxon>Basidiomycota</taxon>
        <taxon>Agaricomycotina</taxon>
        <taxon>Agaricomycetes</taxon>
        <taxon>Agaricomycetidae</taxon>
        <taxon>Agaricales</taxon>
        <taxon>Marasmiineae</taxon>
        <taxon>Physalacriaceae</taxon>
        <taxon>Armillaria</taxon>
    </lineage>
</organism>